<dbReference type="PANTHER" id="PTHR30621">
    <property type="entry name" value="GLUTAMINE SYNTHETASE ADENYLYLTRANSFERASE"/>
    <property type="match status" value="1"/>
</dbReference>
<keyword evidence="5 7" id="KW-0460">Magnesium</keyword>
<evidence type="ECO:0000256" key="3">
    <source>
        <dbReference type="ARBA" id="ARBA00022741"/>
    </source>
</evidence>
<dbReference type="HAMAP" id="MF_00802">
    <property type="entry name" value="GlnE"/>
    <property type="match status" value="1"/>
</dbReference>
<dbReference type="HOGENOM" id="CLU_006233_0_1_6"/>
<evidence type="ECO:0000256" key="2">
    <source>
        <dbReference type="ARBA" id="ARBA00022695"/>
    </source>
</evidence>
<dbReference type="EMBL" id="CP001560">
    <property type="protein sequence ID" value="AFJ45668.1"/>
    <property type="molecule type" value="Genomic_DNA"/>
</dbReference>
<dbReference type="SUPFAM" id="SSF81301">
    <property type="entry name" value="Nucleotidyltransferase"/>
    <property type="match status" value="2"/>
</dbReference>
<keyword evidence="3 7" id="KW-0547">Nucleotide-binding</keyword>
<dbReference type="GO" id="GO:0005829">
    <property type="term" value="C:cytosol"/>
    <property type="evidence" value="ECO:0007669"/>
    <property type="project" value="TreeGrafter"/>
</dbReference>
<evidence type="ECO:0000256" key="4">
    <source>
        <dbReference type="ARBA" id="ARBA00022840"/>
    </source>
</evidence>
<keyword evidence="1 7" id="KW-0808">Transferase</keyword>
<dbReference type="InterPro" id="IPR005190">
    <property type="entry name" value="GlnE_rpt_dom"/>
</dbReference>
<organism evidence="10 11">
    <name type="scientific">Shimwellia blattae (strain ATCC 29907 / DSM 4481 / JCM 1650 / NBRC 105725 / CDC 9005-74)</name>
    <name type="common">Escherichia blattae</name>
    <dbReference type="NCBI Taxonomy" id="630626"/>
    <lineage>
        <taxon>Bacteria</taxon>
        <taxon>Pseudomonadati</taxon>
        <taxon>Pseudomonadota</taxon>
        <taxon>Gammaproteobacteria</taxon>
        <taxon>Enterobacterales</taxon>
        <taxon>Enterobacteriaceae</taxon>
        <taxon>Shimwellia</taxon>
    </lineage>
</organism>
<evidence type="ECO:0000313" key="10">
    <source>
        <dbReference type="EMBL" id="AFJ45668.1"/>
    </source>
</evidence>
<dbReference type="GO" id="GO:0047388">
    <property type="term" value="F:[glutamine synthetase]-adenylyl-L-tyrosine phosphorylase activity"/>
    <property type="evidence" value="ECO:0007669"/>
    <property type="project" value="UniProtKB-EC"/>
</dbReference>
<feature type="region of interest" description="Adenylyl removase" evidence="7">
    <location>
        <begin position="1"/>
        <end position="439"/>
    </location>
</feature>
<dbReference type="Gene3D" id="1.20.120.330">
    <property type="entry name" value="Nucleotidyltransferases domain 2"/>
    <property type="match status" value="2"/>
</dbReference>
<feature type="domain" description="PII-uridylyltransferase/Glutamine-synthetase adenylyltransferase" evidence="9">
    <location>
        <begin position="296"/>
        <end position="435"/>
    </location>
</feature>
<evidence type="ECO:0000313" key="11">
    <source>
        <dbReference type="Proteomes" id="UP000001955"/>
    </source>
</evidence>
<dbReference type="GO" id="GO:0008882">
    <property type="term" value="F:[glutamate-ammonia-ligase] adenylyltransferase activity"/>
    <property type="evidence" value="ECO:0007669"/>
    <property type="project" value="UniProtKB-UniRule"/>
</dbReference>
<proteinExistence type="inferred from homology"/>
<dbReference type="Pfam" id="PF08335">
    <property type="entry name" value="GlnD_UR_UTase"/>
    <property type="match status" value="2"/>
</dbReference>
<reference evidence="10 11" key="1">
    <citation type="journal article" date="2012" name="J. Bacteriol.">
        <title>Complete genome sequence of the B12-producing Shimwellia blattae strain DSM 4481, isolated from a cockroach.</title>
        <authorList>
            <person name="Brzuszkiewicz E."/>
            <person name="Waschkowitz T."/>
            <person name="Wiezer A."/>
            <person name="Daniel R."/>
        </authorList>
    </citation>
    <scope>NUCLEOTIDE SEQUENCE [LARGE SCALE GENOMIC DNA]</scope>
    <source>
        <strain evidence="11">ATCC 29907 / DSM 4481 / JCM 1650 / NBRC 105725 / CDC 9005-74</strain>
    </source>
</reference>
<dbReference type="PATRIC" id="fig|630626.3.peg.535"/>
<evidence type="ECO:0000259" key="8">
    <source>
        <dbReference type="Pfam" id="PF03710"/>
    </source>
</evidence>
<keyword evidence="6 7" id="KW-0511">Multifunctional enzyme</keyword>
<comment type="cofactor">
    <cofactor evidence="7">
        <name>Mg(2+)</name>
        <dbReference type="ChEBI" id="CHEBI:18420"/>
    </cofactor>
</comment>
<keyword evidence="10" id="KW-0436">Ligase</keyword>
<dbReference type="FunFam" id="3.30.460.10:FF:000014">
    <property type="entry name" value="Bifunctional glutamine synthetase adenylyltransferase/adenylyl-removing enzyme"/>
    <property type="match status" value="1"/>
</dbReference>
<comment type="function">
    <text evidence="7">Involved in the regulation of glutamine synthetase GlnA, a key enzyme in the process to assimilate ammonia. When cellular nitrogen levels are high, the C-terminal adenylyl transferase (AT) inactivates GlnA by covalent transfer of an adenylyl group from ATP to specific tyrosine residue of GlnA, thus reducing its activity. Conversely, when nitrogen levels are low, the N-terminal adenylyl removase (AR) activates GlnA by removing the adenylyl group by phosphorolysis, increasing its activity. The regulatory region of GlnE binds the signal transduction protein PII (GlnB) which indicates the nitrogen status of the cell.</text>
</comment>
<dbReference type="SUPFAM" id="SSF81593">
    <property type="entry name" value="Nucleotidyltransferase substrate binding subunit/domain"/>
    <property type="match status" value="2"/>
</dbReference>
<dbReference type="NCBIfam" id="NF008292">
    <property type="entry name" value="PRK11072.1"/>
    <property type="match status" value="1"/>
</dbReference>
<feature type="domain" description="Glutamate-ammonia ligase adenylyltransferase repeated" evidence="8">
    <location>
        <begin position="31"/>
        <end position="273"/>
    </location>
</feature>
<dbReference type="Gene3D" id="3.30.460.10">
    <property type="entry name" value="Beta Polymerase, domain 2"/>
    <property type="match status" value="2"/>
</dbReference>
<comment type="catalytic activity">
    <reaction evidence="7">
        <text>[glutamine synthetase]-L-tyrosine + ATP = [glutamine synthetase]-O(4)-(5'-adenylyl)-L-tyrosine + diphosphate</text>
        <dbReference type="Rhea" id="RHEA:18589"/>
        <dbReference type="Rhea" id="RHEA-COMP:10660"/>
        <dbReference type="Rhea" id="RHEA-COMP:10661"/>
        <dbReference type="ChEBI" id="CHEBI:30616"/>
        <dbReference type="ChEBI" id="CHEBI:33019"/>
        <dbReference type="ChEBI" id="CHEBI:46858"/>
        <dbReference type="ChEBI" id="CHEBI:83624"/>
        <dbReference type="EC" id="2.7.7.42"/>
    </reaction>
</comment>
<keyword evidence="2 7" id="KW-0548">Nucleotidyltransferase</keyword>
<dbReference type="Proteomes" id="UP000001955">
    <property type="component" value="Chromosome"/>
</dbReference>
<protein>
    <recommendedName>
        <fullName evidence="7">Bifunctional glutamine synthetase adenylyltransferase/adenylyl-removing enzyme</fullName>
    </recommendedName>
    <alternativeName>
        <fullName evidence="7">ATP:glutamine synthetase adenylyltransferase</fullName>
    </alternativeName>
    <alternativeName>
        <fullName evidence="7">ATase</fullName>
    </alternativeName>
    <domain>
        <recommendedName>
            <fullName evidence="7">Glutamine synthetase adenylyl-L-tyrosine phosphorylase</fullName>
            <ecNumber evidence="7">2.7.7.89</ecNumber>
        </recommendedName>
        <alternativeName>
            <fullName evidence="7">Adenylyl removase</fullName>
            <shortName evidence="7">AR</shortName>
            <shortName evidence="7">AT-N</shortName>
        </alternativeName>
    </domain>
    <domain>
        <recommendedName>
            <fullName evidence="7">Glutamine synthetase adenylyl transferase</fullName>
            <ecNumber evidence="7">2.7.7.42</ecNumber>
        </recommendedName>
        <alternativeName>
            <fullName evidence="7">Adenylyl transferase</fullName>
            <shortName evidence="7">AT</shortName>
            <shortName evidence="7">AT-C</shortName>
        </alternativeName>
    </domain>
</protein>
<dbReference type="Pfam" id="PF03710">
    <property type="entry name" value="GlnE"/>
    <property type="match status" value="2"/>
</dbReference>
<evidence type="ECO:0000256" key="7">
    <source>
        <dbReference type="HAMAP-Rule" id="MF_00802"/>
    </source>
</evidence>
<dbReference type="FunFam" id="1.20.120.330:FF:000008">
    <property type="entry name" value="Bifunctional glutamine synthetase adenylyltransferase/adenylyl-removing enzyme"/>
    <property type="match status" value="1"/>
</dbReference>
<dbReference type="GO" id="GO:0005524">
    <property type="term" value="F:ATP binding"/>
    <property type="evidence" value="ECO:0007669"/>
    <property type="project" value="UniProtKB-UniRule"/>
</dbReference>
<keyword evidence="4 7" id="KW-0067">ATP-binding</keyword>
<dbReference type="Gene3D" id="1.10.4050.10">
    <property type="entry name" value="Glutamine synthase adenylyltransferase GlnE"/>
    <property type="match status" value="1"/>
</dbReference>
<dbReference type="KEGG" id="ebt:EBL_c05430"/>
<dbReference type="eggNOG" id="COG1391">
    <property type="taxonomic scope" value="Bacteria"/>
</dbReference>
<dbReference type="FunFam" id="3.30.460.10:FF:000009">
    <property type="entry name" value="Bifunctional glutamine synthetase adenylyltransferase/adenylyl-removing enzyme"/>
    <property type="match status" value="1"/>
</dbReference>
<dbReference type="Gene3D" id="1.20.120.1510">
    <property type="match status" value="1"/>
</dbReference>
<dbReference type="PANTHER" id="PTHR30621:SF0">
    <property type="entry name" value="BIFUNCTIONAL GLUTAMINE SYNTHETASE ADENYLYLTRANSFERASE_ADENYLYL-REMOVING ENZYME"/>
    <property type="match status" value="1"/>
</dbReference>
<dbReference type="EC" id="2.7.7.42" evidence="7"/>
<dbReference type="OrthoDB" id="9759366at2"/>
<feature type="region of interest" description="Adenylyl transferase" evidence="7">
    <location>
        <begin position="447"/>
        <end position="945"/>
    </location>
</feature>
<dbReference type="InterPro" id="IPR023057">
    <property type="entry name" value="GlnE"/>
</dbReference>
<evidence type="ECO:0000259" key="9">
    <source>
        <dbReference type="Pfam" id="PF08335"/>
    </source>
</evidence>
<dbReference type="GO" id="GO:0016874">
    <property type="term" value="F:ligase activity"/>
    <property type="evidence" value="ECO:0007669"/>
    <property type="project" value="UniProtKB-KW"/>
</dbReference>
<dbReference type="GO" id="GO:0000287">
    <property type="term" value="F:magnesium ion binding"/>
    <property type="evidence" value="ECO:0007669"/>
    <property type="project" value="UniProtKB-UniRule"/>
</dbReference>
<evidence type="ECO:0000256" key="6">
    <source>
        <dbReference type="ARBA" id="ARBA00023268"/>
    </source>
</evidence>
<gene>
    <name evidence="7 10" type="primary">glnE</name>
    <name evidence="10" type="ordered locus">EBL_c05430</name>
</gene>
<feature type="domain" description="Glutamate-ammonia ligase adenylyltransferase repeated" evidence="8">
    <location>
        <begin position="552"/>
        <end position="804"/>
    </location>
</feature>
<dbReference type="RefSeq" id="WP_002443288.1">
    <property type="nucleotide sequence ID" value="NC_017910.1"/>
</dbReference>
<dbReference type="FunFam" id="1.20.120.1510:FF:000001">
    <property type="entry name" value="Bifunctional glutamine synthetase adenylyltransferase/adenylyl-removing enzyme"/>
    <property type="match status" value="1"/>
</dbReference>
<accession>I2B564</accession>
<sequence length="945" mass="107588">MLSRSALLQQQEQVAISRLPEEASTALSDDARAVLAFSDFVADSVPADPAGWQALLAQPPQAQEWQHYGQWLDQELAPVTDEAGLMQVLRQFRRRVMVRIAWAQTLDLLPLTETLQQLSVLAEILIVRARDWLYSACCREWGTPCNAQGVAQPLMILGMGKLGGGELNFSSDIDLIFTWPENGTTRGGRRELDNAQFFTRLGQRLIKVLDQPTRDGFVYRVDMRLRPFGDGGPLVMSYAALEDYYQDQGRDWERYAMVKARIMGDNNDPWCQELHSMLRPFVFRRYIDFSVIQSLRNMKGMIAREVRRRGLTNNIKLGAGGIREAEFIVQVFQLIRGGREPQLQTRGWLETLETLASLHLLAPDDITRLRAAWCYLRRLENLLQSIGDEQTQTLPDDALNQARLAWAMGEEAWPALQATLAQHMQAVRRIFDELIGDDEQDSSAENSDEGWRELWTDTFEEGDSAAVLSHFSPPDRQRLLDTLADFRRDVEKRTIGPRGRQVLDQLMPRLLSEICQREDAQVILGRLVVLLVGIVSRTTYLELLVEFPGALKHLIRLCAASPMVAGQLARYPLLLDELLDPATLYQPTATDAYRDELRQYLLRVPDDDEEEQLEALRQFKQAQLLRIAAADIAATLPVMKVSDHLTWLAEAMIDAVVHQAWGHMVARYGQPAHLHDREGRGFAVVGYGKLGGWELGYSSDLDLVFLHDCPAEVMTDGPREIDGRQFYLRLAQRIMHLFSTRTASGILYEVDARLRPSGAAGMLVTTIDAFADYQQNEAWTWEHQALVRARVVYGDPGTRQRFDAIRQHILCLPVEGEKLQTEVREMREKMRAHLGNKHKDRFDIKADEGGITDIEFITQYLVLRYAHQSPALTRWSDNVRILELLARNNIMGDDEARALTHAYVTLRDALHHLALQELPGHVAPEAFAEEREQVRRSWQAWLAPQ</sequence>
<evidence type="ECO:0000256" key="5">
    <source>
        <dbReference type="ARBA" id="ARBA00022842"/>
    </source>
</evidence>
<dbReference type="GO" id="GO:0000820">
    <property type="term" value="P:regulation of glutamine family amino acid metabolic process"/>
    <property type="evidence" value="ECO:0007669"/>
    <property type="project" value="UniProtKB-UniRule"/>
</dbReference>
<dbReference type="STRING" id="630626.EBL_c05430"/>
<comment type="catalytic activity">
    <reaction evidence="7">
        <text>[glutamine synthetase]-O(4)-(5'-adenylyl)-L-tyrosine + phosphate = [glutamine synthetase]-L-tyrosine + ADP</text>
        <dbReference type="Rhea" id="RHEA:43716"/>
        <dbReference type="Rhea" id="RHEA-COMP:10660"/>
        <dbReference type="Rhea" id="RHEA-COMP:10661"/>
        <dbReference type="ChEBI" id="CHEBI:43474"/>
        <dbReference type="ChEBI" id="CHEBI:46858"/>
        <dbReference type="ChEBI" id="CHEBI:83624"/>
        <dbReference type="ChEBI" id="CHEBI:456216"/>
        <dbReference type="EC" id="2.7.7.89"/>
    </reaction>
</comment>
<evidence type="ECO:0000256" key="1">
    <source>
        <dbReference type="ARBA" id="ARBA00022679"/>
    </source>
</evidence>
<accession>K6WK43</accession>
<name>I2B564_SHIBC</name>
<keyword evidence="11" id="KW-1185">Reference proteome</keyword>
<dbReference type="InterPro" id="IPR043519">
    <property type="entry name" value="NT_sf"/>
</dbReference>
<dbReference type="InterPro" id="IPR013546">
    <property type="entry name" value="PII_UdlTrfase/GS_AdlTrfase"/>
</dbReference>
<dbReference type="FunFam" id="1.20.120.330:FF:000005">
    <property type="entry name" value="Bifunctional glutamine synthetase adenylyltransferase/adenylyl-removing enzyme"/>
    <property type="match status" value="1"/>
</dbReference>
<comment type="similarity">
    <text evidence="7">Belongs to the GlnE family.</text>
</comment>
<dbReference type="AlphaFoldDB" id="I2B564"/>
<feature type="domain" description="PII-uridylyltransferase/Glutamine-synthetase adenylyltransferase" evidence="9">
    <location>
        <begin position="824"/>
        <end position="916"/>
    </location>
</feature>
<dbReference type="CDD" id="cd05401">
    <property type="entry name" value="NT_GlnE_GlnD_like"/>
    <property type="match status" value="2"/>
</dbReference>
<dbReference type="EC" id="2.7.7.89" evidence="7"/>